<accession>A0A6H0X2P7</accession>
<name>A0A6H0X2P7_9CAUD</name>
<protein>
    <submittedName>
        <fullName evidence="1">Uncharacterized protein</fullName>
    </submittedName>
</protein>
<keyword evidence="2" id="KW-1185">Reference proteome</keyword>
<dbReference type="EMBL" id="MT197175">
    <property type="protein sequence ID" value="QIW86420.1"/>
    <property type="molecule type" value="Genomic_DNA"/>
</dbReference>
<reference evidence="1 2" key="1">
    <citation type="submission" date="2020-03" db="EMBL/GenBank/DDBJ databases">
        <title>Isolation and characterization of two Klebsiella pneumoniae phages encoding divergent depolymerases.</title>
        <authorList>
            <person name="Domingo-Calap P."/>
            <person name="Beamud B."/>
            <person name="Mora L."/>
            <person name="Gonzalez-Candelas F."/>
            <person name="Sanjuan R."/>
        </authorList>
    </citation>
    <scope>NUCLEOTIDE SEQUENCE [LARGE SCALE GENOMIC DNA]</scope>
</reference>
<proteinExistence type="predicted"/>
<evidence type="ECO:0000313" key="1">
    <source>
        <dbReference type="EMBL" id="QIW86420.1"/>
    </source>
</evidence>
<dbReference type="Proteomes" id="UP000501543">
    <property type="component" value="Segment"/>
</dbReference>
<sequence length="54" mass="6120">MSSSFNSFDDWYAEVCAILHQKGLAAPYRMAWLEFYERGISPEDAATIGPFTVE</sequence>
<organism evidence="1 2">
    <name type="scientific">Klebsiella phage VLC5</name>
    <dbReference type="NCBI Taxonomy" id="2723742"/>
    <lineage>
        <taxon>Viruses</taxon>
        <taxon>Duplodnaviria</taxon>
        <taxon>Heunggongvirae</taxon>
        <taxon>Uroviricota</taxon>
        <taxon>Caudoviricetes</taxon>
        <taxon>Autographivirales</taxon>
        <taxon>Autoscriptoviridae</taxon>
        <taxon>Slopekvirinae</taxon>
        <taxon>Drulisvirus</taxon>
        <taxon>Drulisvirus VLC5</taxon>
    </lineage>
</organism>
<evidence type="ECO:0000313" key="2">
    <source>
        <dbReference type="Proteomes" id="UP000501543"/>
    </source>
</evidence>
<gene>
    <name evidence="1" type="ORF">VLC5_50</name>
</gene>